<keyword evidence="2" id="KW-0808">Transferase</keyword>
<dbReference type="InterPro" id="IPR051822">
    <property type="entry name" value="Glycosyl_Hydrolase_84"/>
</dbReference>
<dbReference type="RefSeq" id="WP_035082224.1">
    <property type="nucleotide sequence ID" value="NZ_JQGC01000007.1"/>
</dbReference>
<dbReference type="Proteomes" id="UP000028981">
    <property type="component" value="Unassembled WGS sequence"/>
</dbReference>
<accession>A0A087M2Q6</accession>
<evidence type="ECO:0000259" key="1">
    <source>
        <dbReference type="PROSITE" id="PS51186"/>
    </source>
</evidence>
<name>A0A087M2Q6_9HYPH</name>
<comment type="caution">
    <text evidence="2">The sequence shown here is derived from an EMBL/GenBank/DDBJ whole genome shotgun (WGS) entry which is preliminary data.</text>
</comment>
<reference evidence="2 3" key="1">
    <citation type="submission" date="2014-08" db="EMBL/GenBank/DDBJ databases">
        <authorList>
            <person name="Hassan Y.I."/>
            <person name="Lepp D."/>
            <person name="Zhou T."/>
        </authorList>
    </citation>
    <scope>NUCLEOTIDE SEQUENCE [LARGE SCALE GENOMIC DNA]</scope>
    <source>
        <strain evidence="2 3">IFO13584</strain>
    </source>
</reference>
<organism evidence="2 3">
    <name type="scientific">Devosia riboflavina</name>
    <dbReference type="NCBI Taxonomy" id="46914"/>
    <lineage>
        <taxon>Bacteria</taxon>
        <taxon>Pseudomonadati</taxon>
        <taxon>Pseudomonadota</taxon>
        <taxon>Alphaproteobacteria</taxon>
        <taxon>Hyphomicrobiales</taxon>
        <taxon>Devosiaceae</taxon>
        <taxon>Devosia</taxon>
    </lineage>
</organism>
<sequence>MSLEIRSARPEDRDALSAICLLTANAGSDATALYSDPEYPGLVWSVPYLDFAPDHAFVLADGTNILGYVVGVPDTRIFEQRLDKEWWPMLAEKYAGREPKAKLDEMVLSRIRQPKHSDAEISHTHPAHLHINLLRPAQSGGWGRKMIEIELESLRRAGAPALHLGLSLTNHRAYGFYTHIGLDEIDRGEAIWMGRKL</sequence>
<dbReference type="PANTHER" id="PTHR13170">
    <property type="entry name" value="O-GLCNACASE"/>
    <property type="match status" value="1"/>
</dbReference>
<dbReference type="Gene3D" id="3.40.630.30">
    <property type="match status" value="1"/>
</dbReference>
<dbReference type="SUPFAM" id="SSF55729">
    <property type="entry name" value="Acyl-CoA N-acyltransferases (Nat)"/>
    <property type="match status" value="1"/>
</dbReference>
<dbReference type="InterPro" id="IPR000182">
    <property type="entry name" value="GNAT_dom"/>
</dbReference>
<dbReference type="GO" id="GO:0016747">
    <property type="term" value="F:acyltransferase activity, transferring groups other than amino-acyl groups"/>
    <property type="evidence" value="ECO:0007669"/>
    <property type="project" value="InterPro"/>
</dbReference>
<dbReference type="InterPro" id="IPR016181">
    <property type="entry name" value="Acyl_CoA_acyltransferase"/>
</dbReference>
<protein>
    <submittedName>
        <fullName evidence="2">Acetyltransferase</fullName>
    </submittedName>
</protein>
<proteinExistence type="predicted"/>
<dbReference type="STRING" id="46914.JP75_09685"/>
<dbReference type="EMBL" id="JQGC01000007">
    <property type="protein sequence ID" value="KFL31159.1"/>
    <property type="molecule type" value="Genomic_DNA"/>
</dbReference>
<dbReference type="OrthoDB" id="8593648at2"/>
<evidence type="ECO:0000313" key="3">
    <source>
        <dbReference type="Proteomes" id="UP000028981"/>
    </source>
</evidence>
<feature type="domain" description="N-acetyltransferase" evidence="1">
    <location>
        <begin position="3"/>
        <end position="197"/>
    </location>
</feature>
<dbReference type="PANTHER" id="PTHR13170:SF16">
    <property type="entry name" value="PROTEIN O-GLCNACASE"/>
    <property type="match status" value="1"/>
</dbReference>
<keyword evidence="3" id="KW-1185">Reference proteome</keyword>
<evidence type="ECO:0000313" key="2">
    <source>
        <dbReference type="EMBL" id="KFL31159.1"/>
    </source>
</evidence>
<gene>
    <name evidence="2" type="ORF">JP75_09685</name>
</gene>
<dbReference type="AlphaFoldDB" id="A0A087M2Q6"/>
<dbReference type="PROSITE" id="PS51186">
    <property type="entry name" value="GNAT"/>
    <property type="match status" value="1"/>
</dbReference>